<sequence length="583" mass="64443">MNPFSLSYGKPGRSPSLQNFSEYRDQEALNRSRASVSSEGVLLEYETLELRVHPPNIVVDNETDDRCTVLTVDSANRPGTLVEVVQYLTEMSLDIVSARISSDGGWFVDVFHVLDNGGKIKAQDKINKLTKMLAVSYEPDGDDPEADPLEECTVFELVGQDRPGLLADVTQLLTCNGCDVRSAAVWTFRSRVAFVMSVMEGGRPMKNSTKLARLHELLYKMMGDRAQRATVAVKHVVGDVHHDRRLHQRLLEEDLAEWQLETGLCPAGPGVQAARFGHHSTGALLKPRSPLGADGCPSGDNVDESVRSLRAASGTSCDSSATHAGIEPPSLGSPMEVSTASRPLPAEQQQARSMPESMCRDCNLRSVKYSKPEIRVGFCKQKRYWVATIKCKDRNKLLFDTVCTLADMQYDVFHAAIDSHKGQARQEYYMRPSRGDSSWDAARAQQLRAMLELAVQRRFPQGLKLHIHSVDKFGLLASLSRVLFENQLSVRRAVVKTHRVNNSTGHSFYVMDVTGAPPDQQKVERACRMIGGKLIEVGDAKEQIRVGSGDHKFSFSFLNRQWQKEWAGSPGSAGSCISSSSSS</sequence>
<proteinExistence type="predicted"/>
<dbReference type="InterPro" id="IPR045865">
    <property type="entry name" value="ACT-like_dom_sf"/>
</dbReference>
<dbReference type="PANTHER" id="PTHR31096">
    <property type="entry name" value="ACT DOMAIN-CONTAINING PROTEIN ACR4-RELATED"/>
    <property type="match status" value="1"/>
</dbReference>
<feature type="domain" description="ACT" evidence="3">
    <location>
        <begin position="154"/>
        <end position="231"/>
    </location>
</feature>
<accession>A0A061RZK3</accession>
<keyword evidence="1" id="KW-0677">Repeat</keyword>
<evidence type="ECO:0000313" key="4">
    <source>
        <dbReference type="EMBL" id="JAC77418.1"/>
    </source>
</evidence>
<evidence type="ECO:0000259" key="3">
    <source>
        <dbReference type="PROSITE" id="PS51671"/>
    </source>
</evidence>
<dbReference type="SUPFAM" id="SSF55021">
    <property type="entry name" value="ACT-like"/>
    <property type="match status" value="2"/>
</dbReference>
<feature type="domain" description="ACT" evidence="3">
    <location>
        <begin position="69"/>
        <end position="144"/>
    </location>
</feature>
<feature type="compositionally biased region" description="Polar residues" evidence="2">
    <location>
        <begin position="313"/>
        <end position="322"/>
    </location>
</feature>
<protein>
    <submittedName>
        <fullName evidence="4">Act domain-containing protein</fullName>
    </submittedName>
</protein>
<dbReference type="Pfam" id="PF01842">
    <property type="entry name" value="ACT"/>
    <property type="match status" value="2"/>
</dbReference>
<dbReference type="InterPro" id="IPR040217">
    <property type="entry name" value="ACR1-12"/>
</dbReference>
<dbReference type="EMBL" id="GBEZ01008093">
    <property type="protein sequence ID" value="JAC77418.1"/>
    <property type="molecule type" value="Transcribed_RNA"/>
</dbReference>
<dbReference type="PROSITE" id="PS51671">
    <property type="entry name" value="ACT"/>
    <property type="match status" value="2"/>
</dbReference>
<dbReference type="AlphaFoldDB" id="A0A061RZK3"/>
<feature type="compositionally biased region" description="Polar residues" evidence="2">
    <location>
        <begin position="336"/>
        <end position="352"/>
    </location>
</feature>
<dbReference type="InterPro" id="IPR002912">
    <property type="entry name" value="ACT_dom"/>
</dbReference>
<dbReference type="Gene3D" id="3.30.70.260">
    <property type="match status" value="1"/>
</dbReference>
<name>A0A061RZK3_9CHLO</name>
<dbReference type="PANTHER" id="PTHR31096:SF22">
    <property type="entry name" value="ACT DOMAIN-CONTAINING PROTEIN ACR4"/>
    <property type="match status" value="1"/>
</dbReference>
<organism evidence="4">
    <name type="scientific">Tetraselmis sp. GSL018</name>
    <dbReference type="NCBI Taxonomy" id="582737"/>
    <lineage>
        <taxon>Eukaryota</taxon>
        <taxon>Viridiplantae</taxon>
        <taxon>Chlorophyta</taxon>
        <taxon>core chlorophytes</taxon>
        <taxon>Chlorodendrophyceae</taxon>
        <taxon>Chlorodendrales</taxon>
        <taxon>Chlorodendraceae</taxon>
        <taxon>Tetraselmis</taxon>
    </lineage>
</organism>
<gene>
    <name evidence="4" type="ORF">TSPGSL018_17746</name>
</gene>
<feature type="region of interest" description="Disordered" evidence="2">
    <location>
        <begin position="313"/>
        <end position="357"/>
    </location>
</feature>
<evidence type="ECO:0000256" key="2">
    <source>
        <dbReference type="SAM" id="MobiDB-lite"/>
    </source>
</evidence>
<evidence type="ECO:0000256" key="1">
    <source>
        <dbReference type="ARBA" id="ARBA00022737"/>
    </source>
</evidence>
<reference evidence="4" key="1">
    <citation type="submission" date="2014-05" db="EMBL/GenBank/DDBJ databases">
        <title>The transcriptome of the halophilic microalga Tetraselmis sp. GSL018 isolated from the Great Salt Lake, Utah.</title>
        <authorList>
            <person name="Jinkerson R.E."/>
            <person name="D'Adamo S."/>
            <person name="Posewitz M.C."/>
        </authorList>
    </citation>
    <scope>NUCLEOTIDE SEQUENCE</scope>
    <source>
        <strain evidence="4">GSL018</strain>
    </source>
</reference>